<comment type="caution">
    <text evidence="8">The sequence shown here is derived from an EMBL/GenBank/DDBJ whole genome shotgun (WGS) entry which is preliminary data.</text>
</comment>
<evidence type="ECO:0000256" key="4">
    <source>
        <dbReference type="ARBA" id="ARBA00022989"/>
    </source>
</evidence>
<evidence type="ECO:0000256" key="3">
    <source>
        <dbReference type="ARBA" id="ARBA00022692"/>
    </source>
</evidence>
<evidence type="ECO:0000259" key="7">
    <source>
        <dbReference type="Pfam" id="PF02687"/>
    </source>
</evidence>
<dbReference type="EMBL" id="VSSQ01092489">
    <property type="protein sequence ID" value="MPN37701.1"/>
    <property type="molecule type" value="Genomic_DNA"/>
</dbReference>
<evidence type="ECO:0000256" key="2">
    <source>
        <dbReference type="ARBA" id="ARBA00022475"/>
    </source>
</evidence>
<evidence type="ECO:0000256" key="5">
    <source>
        <dbReference type="ARBA" id="ARBA00023136"/>
    </source>
</evidence>
<feature type="transmembrane region" description="Helical" evidence="6">
    <location>
        <begin position="136"/>
        <end position="157"/>
    </location>
</feature>
<feature type="transmembrane region" description="Helical" evidence="6">
    <location>
        <begin position="188"/>
        <end position="208"/>
    </location>
</feature>
<keyword evidence="5 6" id="KW-0472">Membrane</keyword>
<sequence length="221" mass="24317">MILDIDGEEKSFKICGIYSDITNGGETAKACFSTDLDEILYCMISAKMINSSSIVKETETYLKNFNYAKVSAVEEYVNQTFGSTRNSIEVASNISKVLALFIIILIIALFLKMLIAKDKYFIAIMKSLGFTNKDLSIQYISRAVFVSIIGIFLGTIISNTLGEIFAGALIGSFGATTFKFIINPISTYLLLPIMLILSVVIATILGTCNMEKIKISDNIKE</sequence>
<dbReference type="PANTHER" id="PTHR30287:SF2">
    <property type="entry name" value="BLL1001 PROTEIN"/>
    <property type="match status" value="1"/>
</dbReference>
<gene>
    <name evidence="8" type="ORF">SDC9_185221</name>
</gene>
<dbReference type="PANTHER" id="PTHR30287">
    <property type="entry name" value="MEMBRANE COMPONENT OF PREDICTED ABC SUPERFAMILY METABOLITE UPTAKE TRANSPORTER"/>
    <property type="match status" value="1"/>
</dbReference>
<keyword evidence="3 6" id="KW-0812">Transmembrane</keyword>
<protein>
    <recommendedName>
        <fullName evidence="7">ABC3 transporter permease C-terminal domain-containing protein</fullName>
    </recommendedName>
</protein>
<dbReference type="AlphaFoldDB" id="A0A645HFC2"/>
<dbReference type="InterPro" id="IPR003838">
    <property type="entry name" value="ABC3_permease_C"/>
</dbReference>
<evidence type="ECO:0000313" key="8">
    <source>
        <dbReference type="EMBL" id="MPN37701.1"/>
    </source>
</evidence>
<feature type="domain" description="ABC3 transporter permease C-terminal" evidence="7">
    <location>
        <begin position="97"/>
        <end position="204"/>
    </location>
</feature>
<keyword evidence="2" id="KW-1003">Cell membrane</keyword>
<comment type="subcellular location">
    <subcellularLocation>
        <location evidence="1">Cell membrane</location>
        <topology evidence="1">Multi-pass membrane protein</topology>
    </subcellularLocation>
</comment>
<evidence type="ECO:0000256" key="6">
    <source>
        <dbReference type="SAM" id="Phobius"/>
    </source>
</evidence>
<reference evidence="8" key="1">
    <citation type="submission" date="2019-08" db="EMBL/GenBank/DDBJ databases">
        <authorList>
            <person name="Kucharzyk K."/>
            <person name="Murdoch R.W."/>
            <person name="Higgins S."/>
            <person name="Loffler F."/>
        </authorList>
    </citation>
    <scope>NUCLEOTIDE SEQUENCE</scope>
</reference>
<keyword evidence="4 6" id="KW-1133">Transmembrane helix</keyword>
<organism evidence="8">
    <name type="scientific">bioreactor metagenome</name>
    <dbReference type="NCBI Taxonomy" id="1076179"/>
    <lineage>
        <taxon>unclassified sequences</taxon>
        <taxon>metagenomes</taxon>
        <taxon>ecological metagenomes</taxon>
    </lineage>
</organism>
<dbReference type="InterPro" id="IPR038766">
    <property type="entry name" value="Membrane_comp_ABC_pdt"/>
</dbReference>
<feature type="transmembrane region" description="Helical" evidence="6">
    <location>
        <begin position="97"/>
        <end position="116"/>
    </location>
</feature>
<evidence type="ECO:0000256" key="1">
    <source>
        <dbReference type="ARBA" id="ARBA00004651"/>
    </source>
</evidence>
<proteinExistence type="predicted"/>
<accession>A0A645HFC2</accession>
<dbReference type="GO" id="GO:0005886">
    <property type="term" value="C:plasma membrane"/>
    <property type="evidence" value="ECO:0007669"/>
    <property type="project" value="UniProtKB-SubCell"/>
</dbReference>
<name>A0A645HFC2_9ZZZZ</name>
<dbReference type="Pfam" id="PF02687">
    <property type="entry name" value="FtsX"/>
    <property type="match status" value="1"/>
</dbReference>